<dbReference type="Gene3D" id="3.40.50.1000">
    <property type="entry name" value="HAD superfamily/HAD-like"/>
    <property type="match status" value="1"/>
</dbReference>
<reference evidence="1" key="2">
    <citation type="submission" date="2021-09" db="EMBL/GenBank/DDBJ databases">
        <authorList>
            <person name="Gilroy R."/>
        </authorList>
    </citation>
    <scope>NUCLEOTIDE SEQUENCE</scope>
    <source>
        <strain evidence="1">ChiHjej13B12-9602</strain>
    </source>
</reference>
<gene>
    <name evidence="1" type="ORF">K8V70_05550</name>
</gene>
<dbReference type="Pfam" id="PF08282">
    <property type="entry name" value="Hydrolase_3"/>
    <property type="match status" value="1"/>
</dbReference>
<keyword evidence="1" id="KW-0378">Hydrolase</keyword>
<protein>
    <submittedName>
        <fullName evidence="1">HAD family hydrolase</fullName>
    </submittedName>
</protein>
<accession>A0A921LTE5</accession>
<dbReference type="InterPro" id="IPR006379">
    <property type="entry name" value="HAD-SF_hydro_IIB"/>
</dbReference>
<reference evidence="1" key="1">
    <citation type="journal article" date="2021" name="PeerJ">
        <title>Extensive microbial diversity within the chicken gut microbiome revealed by metagenomics and culture.</title>
        <authorList>
            <person name="Gilroy R."/>
            <person name="Ravi A."/>
            <person name="Getino M."/>
            <person name="Pursley I."/>
            <person name="Horton D.L."/>
            <person name="Alikhan N.F."/>
            <person name="Baker D."/>
            <person name="Gharbi K."/>
            <person name="Hall N."/>
            <person name="Watson M."/>
            <person name="Adriaenssens E.M."/>
            <person name="Foster-Nyarko E."/>
            <person name="Jarju S."/>
            <person name="Secka A."/>
            <person name="Antonio M."/>
            <person name="Oren A."/>
            <person name="Chaudhuri R.R."/>
            <person name="La Ragione R."/>
            <person name="Hildebrand F."/>
            <person name="Pallen M.J."/>
        </authorList>
    </citation>
    <scope>NUCLEOTIDE SEQUENCE</scope>
    <source>
        <strain evidence="1">ChiHjej13B12-9602</strain>
    </source>
</reference>
<dbReference type="Proteomes" id="UP000753256">
    <property type="component" value="Unassembled WGS sequence"/>
</dbReference>
<dbReference type="PANTHER" id="PTHR10000">
    <property type="entry name" value="PHOSPHOSERINE PHOSPHATASE"/>
    <property type="match status" value="1"/>
</dbReference>
<sequence>MAVFDRGRRIELVASDMDGTLIHEAGGLPSARAIELIERLMDHGVIFIAASGRRQVNLERLFAPIADRIGYVCENGGFAQFRDHRPMIREFEQDDIEEICRLGAEHACQVLIEGPYTSYALSSDTDLLRYMREEVGYEMCDIERLEDIDEPIIKISYFVDPARTKSVCEFFQREFEGRFSVMTSAPIWIDLAPEGVSKGSALRDLGRTLSIDVANMLAFGDEANDRMMLDTVGHPYLMEGGNPELRGLNDRIRLCSSVEDELERLLAETEARANA</sequence>
<evidence type="ECO:0000313" key="1">
    <source>
        <dbReference type="EMBL" id="HJG37309.1"/>
    </source>
</evidence>
<dbReference type="GO" id="GO:0005829">
    <property type="term" value="C:cytosol"/>
    <property type="evidence" value="ECO:0007669"/>
    <property type="project" value="TreeGrafter"/>
</dbReference>
<dbReference type="EMBL" id="DYUZ01000022">
    <property type="protein sequence ID" value="HJG37309.1"/>
    <property type="molecule type" value="Genomic_DNA"/>
</dbReference>
<dbReference type="AlphaFoldDB" id="A0A921LTE5"/>
<dbReference type="InterPro" id="IPR023214">
    <property type="entry name" value="HAD_sf"/>
</dbReference>
<dbReference type="SUPFAM" id="SSF56784">
    <property type="entry name" value="HAD-like"/>
    <property type="match status" value="1"/>
</dbReference>
<dbReference type="GO" id="GO:0000287">
    <property type="term" value="F:magnesium ion binding"/>
    <property type="evidence" value="ECO:0007669"/>
    <property type="project" value="TreeGrafter"/>
</dbReference>
<name>A0A921LTE5_9ACTN</name>
<evidence type="ECO:0000313" key="2">
    <source>
        <dbReference type="Proteomes" id="UP000753256"/>
    </source>
</evidence>
<dbReference type="InterPro" id="IPR036412">
    <property type="entry name" value="HAD-like_sf"/>
</dbReference>
<dbReference type="PANTHER" id="PTHR10000:SF8">
    <property type="entry name" value="HAD SUPERFAMILY HYDROLASE-LIKE, TYPE 3"/>
    <property type="match status" value="1"/>
</dbReference>
<proteinExistence type="predicted"/>
<comment type="caution">
    <text evidence="1">The sequence shown here is derived from an EMBL/GenBank/DDBJ whole genome shotgun (WGS) entry which is preliminary data.</text>
</comment>
<dbReference type="RefSeq" id="WP_273190016.1">
    <property type="nucleotide sequence ID" value="NZ_DYUZ01000022.1"/>
</dbReference>
<dbReference type="Gene3D" id="3.30.1240.10">
    <property type="match status" value="1"/>
</dbReference>
<dbReference type="NCBIfam" id="TIGR01484">
    <property type="entry name" value="HAD-SF-IIB"/>
    <property type="match status" value="1"/>
</dbReference>
<dbReference type="GO" id="GO:0016791">
    <property type="term" value="F:phosphatase activity"/>
    <property type="evidence" value="ECO:0007669"/>
    <property type="project" value="TreeGrafter"/>
</dbReference>
<organism evidence="1 2">
    <name type="scientific">Enorma phocaeensis</name>
    <dbReference type="NCBI Taxonomy" id="1871019"/>
    <lineage>
        <taxon>Bacteria</taxon>
        <taxon>Bacillati</taxon>
        <taxon>Actinomycetota</taxon>
        <taxon>Coriobacteriia</taxon>
        <taxon>Coriobacteriales</taxon>
        <taxon>Coriobacteriaceae</taxon>
        <taxon>Enorma</taxon>
    </lineage>
</organism>